<evidence type="ECO:0000313" key="5">
    <source>
        <dbReference type="EMBL" id="CAG7644857.1"/>
    </source>
</evidence>
<dbReference type="InterPro" id="IPR006439">
    <property type="entry name" value="HAD-SF_hydro_IA"/>
</dbReference>
<keyword evidence="6" id="KW-1185">Reference proteome</keyword>
<proteinExistence type="predicted"/>
<dbReference type="GO" id="GO:0046872">
    <property type="term" value="F:metal ion binding"/>
    <property type="evidence" value="ECO:0007669"/>
    <property type="project" value="UniProtKB-KW"/>
</dbReference>
<evidence type="ECO:0000256" key="2">
    <source>
        <dbReference type="ARBA" id="ARBA00022723"/>
    </source>
</evidence>
<dbReference type="RefSeq" id="WP_218094540.1">
    <property type="nucleotide sequence ID" value="NZ_CAJVAS010000029.1"/>
</dbReference>
<dbReference type="EC" id="3.1.3.18" evidence="5"/>
<keyword evidence="2" id="KW-0479">Metal-binding</keyword>
<dbReference type="NCBIfam" id="TIGR01549">
    <property type="entry name" value="HAD-SF-IA-v1"/>
    <property type="match status" value="1"/>
</dbReference>
<dbReference type="SFLD" id="SFLDS00003">
    <property type="entry name" value="Haloacid_Dehalogenase"/>
    <property type="match status" value="1"/>
</dbReference>
<sequence>MNETVQAHGKRAICFDVNQTLVQQGLSFEACFRSVWDTYAGRWVHDGGVQAERLWEQYMSRWQQRRKGKLGFRQLDELQQQCLHDALHALDLPVSGSMAESFMHEVRYMQASAKTVSPQAYETLEQLSRTYRLAIISNSSHTEVAHLLRRFQLDSFFPAEHAFTTQRHGDKKPAPHLFQAAMHALQLAPRQVMMVGNSWKHDVCGAVKAGMDAVWLQQSPSATADKKISRQRLGRRNVYLINHLEQLRELLP</sequence>
<dbReference type="SFLD" id="SFLDG01129">
    <property type="entry name" value="C1.5:_HAD__Beta-PGM__Phosphata"/>
    <property type="match status" value="1"/>
</dbReference>
<gene>
    <name evidence="5" type="primary">gph_5</name>
    <name evidence="5" type="ORF">PAESOLCIP111_04829</name>
</gene>
<keyword evidence="4" id="KW-0460">Magnesium</keyword>
<dbReference type="Proteomes" id="UP000693672">
    <property type="component" value="Unassembled WGS sequence"/>
</dbReference>
<evidence type="ECO:0000313" key="6">
    <source>
        <dbReference type="Proteomes" id="UP000693672"/>
    </source>
</evidence>
<organism evidence="5 6">
    <name type="scientific">Paenibacillus solanacearum</name>
    <dbReference type="NCBI Taxonomy" id="2048548"/>
    <lineage>
        <taxon>Bacteria</taxon>
        <taxon>Bacillati</taxon>
        <taxon>Bacillota</taxon>
        <taxon>Bacilli</taxon>
        <taxon>Bacillales</taxon>
        <taxon>Paenibacillaceae</taxon>
        <taxon>Paenibacillus</taxon>
    </lineage>
</organism>
<protein>
    <submittedName>
        <fullName evidence="5">Phosphoglycolate phosphatase</fullName>
        <ecNumber evidence="5">3.1.3.18</ecNumber>
    </submittedName>
</protein>
<name>A0A916K6M2_9BACL</name>
<evidence type="ECO:0000256" key="4">
    <source>
        <dbReference type="ARBA" id="ARBA00022842"/>
    </source>
</evidence>
<dbReference type="InterPro" id="IPR051400">
    <property type="entry name" value="HAD-like_hydrolase"/>
</dbReference>
<accession>A0A916K6M2</accession>
<evidence type="ECO:0000256" key="1">
    <source>
        <dbReference type="ARBA" id="ARBA00001946"/>
    </source>
</evidence>
<dbReference type="GO" id="GO:0008967">
    <property type="term" value="F:phosphoglycolate phosphatase activity"/>
    <property type="evidence" value="ECO:0007669"/>
    <property type="project" value="UniProtKB-EC"/>
</dbReference>
<dbReference type="EMBL" id="CAJVAS010000029">
    <property type="protein sequence ID" value="CAG7644857.1"/>
    <property type="molecule type" value="Genomic_DNA"/>
</dbReference>
<dbReference type="PANTHER" id="PTHR46470">
    <property type="entry name" value="N-ACYLNEURAMINATE-9-PHOSPHATASE"/>
    <property type="match status" value="1"/>
</dbReference>
<evidence type="ECO:0000256" key="3">
    <source>
        <dbReference type="ARBA" id="ARBA00022801"/>
    </source>
</evidence>
<keyword evidence="3 5" id="KW-0378">Hydrolase</keyword>
<comment type="caution">
    <text evidence="5">The sequence shown here is derived from an EMBL/GenBank/DDBJ whole genome shotgun (WGS) entry which is preliminary data.</text>
</comment>
<reference evidence="5" key="1">
    <citation type="submission" date="2021-06" db="EMBL/GenBank/DDBJ databases">
        <authorList>
            <person name="Criscuolo A."/>
        </authorList>
    </citation>
    <scope>NUCLEOTIDE SEQUENCE</scope>
    <source>
        <strain evidence="5">CIP111600</strain>
    </source>
</reference>
<dbReference type="AlphaFoldDB" id="A0A916K6M2"/>
<dbReference type="Pfam" id="PF00702">
    <property type="entry name" value="Hydrolase"/>
    <property type="match status" value="1"/>
</dbReference>
<dbReference type="PANTHER" id="PTHR46470:SF2">
    <property type="entry name" value="GLYCERALDEHYDE 3-PHOSPHATE PHOSPHATASE"/>
    <property type="match status" value="1"/>
</dbReference>
<comment type="cofactor">
    <cofactor evidence="1">
        <name>Mg(2+)</name>
        <dbReference type="ChEBI" id="CHEBI:18420"/>
    </cofactor>
</comment>